<keyword evidence="2" id="KW-1185">Reference proteome</keyword>
<evidence type="ECO:0000313" key="1">
    <source>
        <dbReference type="EMBL" id="GCE10097.1"/>
    </source>
</evidence>
<dbReference type="Proteomes" id="UP000287224">
    <property type="component" value="Unassembled WGS sequence"/>
</dbReference>
<sequence>MFEATEAEHTISEYARIHLDAPDELSTEAVLVLAPPAPFIPADMQGKPVLMIITCYTGNSREGECIIAPLRQIACPIADLITLILYADMFQFNEAGEVQGQQHHVVTLFAEKCTPEFIHSLVEVSQEVMSPQTLIQFRILGGAMQRIDSNATAFAHRDKEGWSW</sequence>
<gene>
    <name evidence="1" type="ORF">KDAU_74260</name>
</gene>
<dbReference type="Gene3D" id="3.40.462.20">
    <property type="match status" value="1"/>
</dbReference>
<evidence type="ECO:0000313" key="2">
    <source>
        <dbReference type="Proteomes" id="UP000287224"/>
    </source>
</evidence>
<dbReference type="EMBL" id="BIFQ01000002">
    <property type="protein sequence ID" value="GCE10097.1"/>
    <property type="molecule type" value="Genomic_DNA"/>
</dbReference>
<dbReference type="RefSeq" id="WP_235845966.1">
    <property type="nucleotide sequence ID" value="NZ_BIFQ01000002.1"/>
</dbReference>
<comment type="caution">
    <text evidence="1">The sequence shown here is derived from an EMBL/GenBank/DDBJ whole genome shotgun (WGS) entry which is preliminary data.</text>
</comment>
<accession>A0A401ZTA6</accession>
<dbReference type="AlphaFoldDB" id="A0A401ZTA6"/>
<organism evidence="1 2">
    <name type="scientific">Dictyobacter aurantiacus</name>
    <dbReference type="NCBI Taxonomy" id="1936993"/>
    <lineage>
        <taxon>Bacteria</taxon>
        <taxon>Bacillati</taxon>
        <taxon>Chloroflexota</taxon>
        <taxon>Ktedonobacteria</taxon>
        <taxon>Ktedonobacterales</taxon>
        <taxon>Dictyobacteraceae</taxon>
        <taxon>Dictyobacter</taxon>
    </lineage>
</organism>
<protein>
    <submittedName>
        <fullName evidence="1">Uncharacterized protein</fullName>
    </submittedName>
</protein>
<reference evidence="2" key="1">
    <citation type="submission" date="2018-12" db="EMBL/GenBank/DDBJ databases">
        <title>Tengunoibacter tsumagoiensis gen. nov., sp. nov., Dictyobacter kobayashii sp. nov., D. alpinus sp. nov., and D. joshuensis sp. nov. and description of Dictyobacteraceae fam. nov. within the order Ktedonobacterales isolated from Tengu-no-mugimeshi.</title>
        <authorList>
            <person name="Wang C.M."/>
            <person name="Zheng Y."/>
            <person name="Sakai Y."/>
            <person name="Toyoda A."/>
            <person name="Minakuchi Y."/>
            <person name="Abe K."/>
            <person name="Yokota A."/>
            <person name="Yabe S."/>
        </authorList>
    </citation>
    <scope>NUCLEOTIDE SEQUENCE [LARGE SCALE GENOMIC DNA]</scope>
    <source>
        <strain evidence="2">S-27</strain>
    </source>
</reference>
<name>A0A401ZTA6_9CHLR</name>
<proteinExistence type="predicted"/>